<name>A0ABP9SCQ1_9ACTN</name>
<gene>
    <name evidence="1" type="ORF">GCM10023322_54680</name>
</gene>
<accession>A0ABP9SCQ1</accession>
<comment type="caution">
    <text evidence="1">The sequence shown here is derived from an EMBL/GenBank/DDBJ whole genome shotgun (WGS) entry which is preliminary data.</text>
</comment>
<evidence type="ECO:0000313" key="2">
    <source>
        <dbReference type="Proteomes" id="UP001501570"/>
    </source>
</evidence>
<sequence>MSVLAPDPGLIRVSTIAELERLGLPVPPSSYPLVWEPGDEVELRSRLELEARCAIINIVLACAFGMPGRDALAWLDDAGLTGQATPPELSFLAEGEGDLRSFALHTEALAALGWLLSVVRRLDPAAPGAENIASLLPNLPAGEGFRSWQARVLTAPRDPRDAAAALDLYYCLDWSYLRAEELHLALPGYIDSNAIGQRRWALEWAVLFHGPFHDDPAGWEEVDLST</sequence>
<keyword evidence="2" id="KW-1185">Reference proteome</keyword>
<protein>
    <recommendedName>
        <fullName evidence="3">DUF4272 domain-containing protein</fullName>
    </recommendedName>
</protein>
<dbReference type="InterPro" id="IPR025368">
    <property type="entry name" value="DUF4272"/>
</dbReference>
<evidence type="ECO:0000313" key="1">
    <source>
        <dbReference type="EMBL" id="GAA5193202.1"/>
    </source>
</evidence>
<reference evidence="2" key="1">
    <citation type="journal article" date="2019" name="Int. J. Syst. Evol. Microbiol.">
        <title>The Global Catalogue of Microorganisms (GCM) 10K type strain sequencing project: providing services to taxonomists for standard genome sequencing and annotation.</title>
        <authorList>
            <consortium name="The Broad Institute Genomics Platform"/>
            <consortium name="The Broad Institute Genome Sequencing Center for Infectious Disease"/>
            <person name="Wu L."/>
            <person name="Ma J."/>
        </authorList>
    </citation>
    <scope>NUCLEOTIDE SEQUENCE [LARGE SCALE GENOMIC DNA]</scope>
    <source>
        <strain evidence="2">JCM 18304</strain>
    </source>
</reference>
<organism evidence="1 2">
    <name type="scientific">Rugosimonospora acidiphila</name>
    <dbReference type="NCBI Taxonomy" id="556531"/>
    <lineage>
        <taxon>Bacteria</taxon>
        <taxon>Bacillati</taxon>
        <taxon>Actinomycetota</taxon>
        <taxon>Actinomycetes</taxon>
        <taxon>Micromonosporales</taxon>
        <taxon>Micromonosporaceae</taxon>
        <taxon>Rugosimonospora</taxon>
    </lineage>
</organism>
<dbReference type="Proteomes" id="UP001501570">
    <property type="component" value="Unassembled WGS sequence"/>
</dbReference>
<dbReference type="Pfam" id="PF14094">
    <property type="entry name" value="DUF4272"/>
    <property type="match status" value="1"/>
</dbReference>
<proteinExistence type="predicted"/>
<evidence type="ECO:0008006" key="3">
    <source>
        <dbReference type="Google" id="ProtNLM"/>
    </source>
</evidence>
<dbReference type="EMBL" id="BAABJQ010000018">
    <property type="protein sequence ID" value="GAA5193202.1"/>
    <property type="molecule type" value="Genomic_DNA"/>
</dbReference>